<evidence type="ECO:0000256" key="1">
    <source>
        <dbReference type="SAM" id="Coils"/>
    </source>
</evidence>
<protein>
    <recommendedName>
        <fullName evidence="7">Angiogenic factor with G patch and FHA domains 1</fullName>
    </recommendedName>
</protein>
<name>A0A8K0FWP8_IGNLU</name>
<dbReference type="AlphaFoldDB" id="A0A8K0FWP8"/>
<feature type="compositionally biased region" description="Polar residues" evidence="2">
    <location>
        <begin position="492"/>
        <end position="502"/>
    </location>
</feature>
<dbReference type="Pfam" id="PF00498">
    <property type="entry name" value="FHA"/>
    <property type="match status" value="1"/>
</dbReference>
<dbReference type="EMBL" id="VTPC01090650">
    <property type="protein sequence ID" value="KAF2882120.1"/>
    <property type="molecule type" value="Genomic_DNA"/>
</dbReference>
<dbReference type="InterPro" id="IPR000467">
    <property type="entry name" value="G_patch_dom"/>
</dbReference>
<evidence type="ECO:0000256" key="2">
    <source>
        <dbReference type="SAM" id="MobiDB-lite"/>
    </source>
</evidence>
<dbReference type="InterPro" id="IPR008984">
    <property type="entry name" value="SMAD_FHA_dom_sf"/>
</dbReference>
<dbReference type="InterPro" id="IPR053027">
    <property type="entry name" value="AGGF1"/>
</dbReference>
<feature type="coiled-coil region" evidence="1">
    <location>
        <begin position="49"/>
        <end position="76"/>
    </location>
</feature>
<feature type="domain" description="G-patch" evidence="4">
    <location>
        <begin position="443"/>
        <end position="489"/>
    </location>
</feature>
<dbReference type="PROSITE" id="PS50174">
    <property type="entry name" value="G_PATCH"/>
    <property type="match status" value="1"/>
</dbReference>
<dbReference type="GO" id="GO:0003676">
    <property type="term" value="F:nucleic acid binding"/>
    <property type="evidence" value="ECO:0007669"/>
    <property type="project" value="InterPro"/>
</dbReference>
<dbReference type="PROSITE" id="PS50006">
    <property type="entry name" value="FHA_DOMAIN"/>
    <property type="match status" value="1"/>
</dbReference>
<dbReference type="SUPFAM" id="SSF49879">
    <property type="entry name" value="SMAD/FHA domain"/>
    <property type="match status" value="1"/>
</dbReference>
<evidence type="ECO:0000313" key="6">
    <source>
        <dbReference type="Proteomes" id="UP000801492"/>
    </source>
</evidence>
<dbReference type="OrthoDB" id="2538319at2759"/>
<keyword evidence="1" id="KW-0175">Coiled coil</keyword>
<feature type="region of interest" description="Disordered" evidence="2">
    <location>
        <begin position="480"/>
        <end position="530"/>
    </location>
</feature>
<accession>A0A8K0FWP8</accession>
<keyword evidence="6" id="KW-1185">Reference proteome</keyword>
<dbReference type="SMART" id="SM00443">
    <property type="entry name" value="G_patch"/>
    <property type="match status" value="1"/>
</dbReference>
<dbReference type="InterPro" id="IPR000253">
    <property type="entry name" value="FHA_dom"/>
</dbReference>
<evidence type="ECO:0000259" key="4">
    <source>
        <dbReference type="PROSITE" id="PS50174"/>
    </source>
</evidence>
<evidence type="ECO:0000313" key="5">
    <source>
        <dbReference type="EMBL" id="KAF2882120.1"/>
    </source>
</evidence>
<dbReference type="PANTHER" id="PTHR23106">
    <property type="entry name" value="ANGIOGENIC FACTOR WITH G PATCH AND FHA DOMAINS 1"/>
    <property type="match status" value="1"/>
</dbReference>
<reference evidence="5" key="1">
    <citation type="submission" date="2019-08" db="EMBL/GenBank/DDBJ databases">
        <title>The genome of the North American firefly Photinus pyralis.</title>
        <authorList>
            <consortium name="Photinus pyralis genome working group"/>
            <person name="Fallon T.R."/>
            <person name="Sander Lower S.E."/>
            <person name="Weng J.-K."/>
        </authorList>
    </citation>
    <scope>NUCLEOTIDE SEQUENCE</scope>
    <source>
        <strain evidence="5">TRF0915ILg1</strain>
        <tissue evidence="5">Whole body</tissue>
    </source>
</reference>
<feature type="domain" description="FHA" evidence="3">
    <location>
        <begin position="272"/>
        <end position="323"/>
    </location>
</feature>
<dbReference type="Pfam" id="PF01585">
    <property type="entry name" value="G-patch"/>
    <property type="match status" value="1"/>
</dbReference>
<gene>
    <name evidence="5" type="ORF">ILUMI_24042</name>
</gene>
<dbReference type="PANTHER" id="PTHR23106:SF24">
    <property type="entry name" value="ANGIOGENIC FACTOR WITH G PATCH AND FHA DOMAINS 1"/>
    <property type="match status" value="1"/>
</dbReference>
<comment type="caution">
    <text evidence="5">The sequence shown here is derived from an EMBL/GenBank/DDBJ whole genome shotgun (WGS) entry which is preliminary data.</text>
</comment>
<dbReference type="InterPro" id="IPR041591">
    <property type="entry name" value="OCRE"/>
</dbReference>
<sequence>MDLNLKSIESEMKENNENDTACVLPSYCDLSDALQEQLKEHYPDVLEIISALRRFIEKQQIKIRKLRAKLKRNATQDVATQTDNFPEETANISKLLSEDIKEAAEMAMQNTGFVYEKTSGLYYDYTSGYYYNAELGLYYDGNTGTYMTYNTETQSYDFHSQVDVVPNSAAHQAQDDSCTRSKRKSKDRENSKGYKRVRPAASCQTQSDLEEGECSDSSHEDEVSGDESDETNHSDHAEIARAWPPCMRIIVKSTSVSKLKEGTLFIVTYEGGTLGREGNHSILIPDINISKHHLRFSFDKDTGHYLITDLGSRNGTLLNGKRISASKQESEPTEVVHGSHIQIGSTILLCHIHLGNETCGHCEPGLLQTNNDVKESTTKLNKNERHKNELRQLRKKFGINSSEGNTQLAAGYTDRAQVRRQTVGSQNEHEKTQVASVDQSISSDNKGFKLLSKMGWSEGQSLGKEGTGVLNPIELKTTVGTTGIGYTGTSTASDKPQHNATKPNVWEKTQKRYQQLSSSPSTSHEDYDLE</sequence>
<feature type="region of interest" description="Disordered" evidence="2">
    <location>
        <begin position="421"/>
        <end position="440"/>
    </location>
</feature>
<feature type="region of interest" description="Disordered" evidence="2">
    <location>
        <begin position="168"/>
        <end position="239"/>
    </location>
</feature>
<evidence type="ECO:0008006" key="7">
    <source>
        <dbReference type="Google" id="ProtNLM"/>
    </source>
</evidence>
<organism evidence="5 6">
    <name type="scientific">Ignelater luminosus</name>
    <name type="common">Cucubano</name>
    <name type="synonym">Pyrophorus luminosus</name>
    <dbReference type="NCBI Taxonomy" id="2038154"/>
    <lineage>
        <taxon>Eukaryota</taxon>
        <taxon>Metazoa</taxon>
        <taxon>Ecdysozoa</taxon>
        <taxon>Arthropoda</taxon>
        <taxon>Hexapoda</taxon>
        <taxon>Insecta</taxon>
        <taxon>Pterygota</taxon>
        <taxon>Neoptera</taxon>
        <taxon>Endopterygota</taxon>
        <taxon>Coleoptera</taxon>
        <taxon>Polyphaga</taxon>
        <taxon>Elateriformia</taxon>
        <taxon>Elateroidea</taxon>
        <taxon>Elateridae</taxon>
        <taxon>Agrypninae</taxon>
        <taxon>Pyrophorini</taxon>
        <taxon>Ignelater</taxon>
    </lineage>
</organism>
<feature type="compositionally biased region" description="Polar residues" evidence="2">
    <location>
        <begin position="512"/>
        <end position="522"/>
    </location>
</feature>
<dbReference type="Gene3D" id="2.60.200.20">
    <property type="match status" value="1"/>
</dbReference>
<evidence type="ECO:0000259" key="3">
    <source>
        <dbReference type="PROSITE" id="PS50006"/>
    </source>
</evidence>
<dbReference type="Proteomes" id="UP000801492">
    <property type="component" value="Unassembled WGS sequence"/>
</dbReference>
<dbReference type="CDD" id="cd22686">
    <property type="entry name" value="FHA_AGGF1"/>
    <property type="match status" value="1"/>
</dbReference>
<feature type="compositionally biased region" description="Basic and acidic residues" evidence="2">
    <location>
        <begin position="230"/>
        <end position="239"/>
    </location>
</feature>
<dbReference type="SMART" id="SM00240">
    <property type="entry name" value="FHA"/>
    <property type="match status" value="1"/>
</dbReference>
<dbReference type="Pfam" id="PF17780">
    <property type="entry name" value="OCRE"/>
    <property type="match status" value="1"/>
</dbReference>
<proteinExistence type="predicted"/>